<name>A0A1F5SIY9_9BACT</name>
<dbReference type="AlphaFoldDB" id="A0A1F5SIY9"/>
<sequence>MPAVLKIRFVLYSILLLIILVLLNKAILPFGKITYKVTPCDNSFFIQKLHPKDRVSVVDKKTCTQRVSGEPVYFNLNTQRTFNEADATITYRNSGQNNVIEMGVQADARKNYRLQPLENKIIDSLNWDKISENGVTLLQKNKIYNSVDAFLNNLPPKSEIATYHYDLPTQATIPNYQPNNQPVIIKQPLRGSYQFYTYVDGPTAEFEFLFSDLNNNKDADNVALTLYDMRNNPVTVRNIVDERGGEEMRQAQDAGGLHLELTTLAPGFYKMEMAATDDIVTTQILSSQKILSFINRLWLADSSQLPPLTKGRGGGGYTLYTDAGEITASTLNPAALQKILINHDVLNLDETYRQFSVPANEPLNTIQFAHDDVIISGAGIFSFSPESLYNPNYRKISKNQNLDSINYIITTYQPQPNAAGEWRTKTLHFDLKNAFRYKHNYNFILSVPGLIAGDHVDDYVEIKNIKINLQGRSLWEKVFN</sequence>
<feature type="transmembrane region" description="Helical" evidence="1">
    <location>
        <begin position="9"/>
        <end position="28"/>
    </location>
</feature>
<organism evidence="2 3">
    <name type="scientific">Candidatus Falkowbacteria bacterium RIFOXYA2_FULL_47_9</name>
    <dbReference type="NCBI Taxonomy" id="1797995"/>
    <lineage>
        <taxon>Bacteria</taxon>
        <taxon>Candidatus Falkowiibacteriota</taxon>
    </lineage>
</organism>
<keyword evidence="1" id="KW-0812">Transmembrane</keyword>
<dbReference type="EMBL" id="MFGC01000033">
    <property type="protein sequence ID" value="OGF26678.1"/>
    <property type="molecule type" value="Genomic_DNA"/>
</dbReference>
<evidence type="ECO:0000256" key="1">
    <source>
        <dbReference type="SAM" id="Phobius"/>
    </source>
</evidence>
<protein>
    <submittedName>
        <fullName evidence="2">Uncharacterized protein</fullName>
    </submittedName>
</protein>
<evidence type="ECO:0000313" key="2">
    <source>
        <dbReference type="EMBL" id="OGF26678.1"/>
    </source>
</evidence>
<evidence type="ECO:0000313" key="3">
    <source>
        <dbReference type="Proteomes" id="UP000178925"/>
    </source>
</evidence>
<dbReference type="STRING" id="1797995.A2242_01775"/>
<keyword evidence="1" id="KW-1133">Transmembrane helix</keyword>
<dbReference type="Proteomes" id="UP000178925">
    <property type="component" value="Unassembled WGS sequence"/>
</dbReference>
<comment type="caution">
    <text evidence="2">The sequence shown here is derived from an EMBL/GenBank/DDBJ whole genome shotgun (WGS) entry which is preliminary data.</text>
</comment>
<proteinExistence type="predicted"/>
<gene>
    <name evidence="2" type="ORF">A2242_01775</name>
</gene>
<accession>A0A1F5SIY9</accession>
<reference evidence="2 3" key="1">
    <citation type="journal article" date="2016" name="Nat. Commun.">
        <title>Thousands of microbial genomes shed light on interconnected biogeochemical processes in an aquifer system.</title>
        <authorList>
            <person name="Anantharaman K."/>
            <person name="Brown C.T."/>
            <person name="Hug L.A."/>
            <person name="Sharon I."/>
            <person name="Castelle C.J."/>
            <person name="Probst A.J."/>
            <person name="Thomas B.C."/>
            <person name="Singh A."/>
            <person name="Wilkins M.J."/>
            <person name="Karaoz U."/>
            <person name="Brodie E.L."/>
            <person name="Williams K.H."/>
            <person name="Hubbard S.S."/>
            <person name="Banfield J.F."/>
        </authorList>
    </citation>
    <scope>NUCLEOTIDE SEQUENCE [LARGE SCALE GENOMIC DNA]</scope>
</reference>
<keyword evidence="1" id="KW-0472">Membrane</keyword>